<gene>
    <name evidence="1" type="ORF">vBKpn13P1_95</name>
</gene>
<reference evidence="1" key="1">
    <citation type="submission" date="2024-05" db="EMBL/GenBank/DDBJ databases">
        <authorList>
            <person name="Ferriol-Gonzalez C."/>
            <person name="Concha-Eloko R."/>
            <person name="Bernabeu-Gimeno M."/>
            <person name="Fernandez-Cuenca F."/>
            <person name="Canada-Garcia J.E."/>
            <person name="Garcia-Cobos S."/>
            <person name="Sanjuan R."/>
            <person name="Domingo-Calap P."/>
        </authorList>
    </citation>
    <scope>NUCLEOTIDE SEQUENCE</scope>
</reference>
<evidence type="ECO:0000313" key="1">
    <source>
        <dbReference type="EMBL" id="XCG95645.1"/>
    </source>
</evidence>
<name>A0AAU8EE34_9VIRU</name>
<accession>A0AAU8EE34</accession>
<proteinExistence type="predicted"/>
<protein>
    <submittedName>
        <fullName evidence="1">Uncharacterized protein</fullName>
    </submittedName>
</protein>
<dbReference type="EMBL" id="PP848836">
    <property type="protein sequence ID" value="XCG95645.1"/>
    <property type="molecule type" value="Genomic_DNA"/>
</dbReference>
<sequence length="108" mass="12394">MSKLSIESIIRPLMHGYVQGSCVSETEALNVIEEELVANGYNLHEGVIEDLFWQTAEDMEIFRCVNCGGWWCPAFERAENQIEEICRDCEPDLEGEVDEQDNEGEDYE</sequence>
<organism evidence="1">
    <name type="scientific">Klebsiella phage vB_Kpn13-P1</name>
    <dbReference type="NCBI Taxonomy" id="3230840"/>
    <lineage>
        <taxon>Viruses</taxon>
    </lineage>
</organism>